<dbReference type="SUPFAM" id="SSF56300">
    <property type="entry name" value="Metallo-dependent phosphatases"/>
    <property type="match status" value="1"/>
</dbReference>
<accession>A0ABY0QPT5</accession>
<gene>
    <name evidence="2" type="ORF">SAMN05216273_101246</name>
</gene>
<comment type="caution">
    <text evidence="2">The sequence shown here is derived from an EMBL/GenBank/DDBJ whole genome shotgun (WGS) entry which is preliminary data.</text>
</comment>
<dbReference type="InterPro" id="IPR029052">
    <property type="entry name" value="Metallo-depent_PP-like"/>
</dbReference>
<dbReference type="RefSeq" id="WP_089741173.1">
    <property type="nucleotide sequence ID" value="NZ_FNHD01000001.1"/>
</dbReference>
<dbReference type="InterPro" id="IPR006186">
    <property type="entry name" value="Ser/Thr-sp_prot-phosphatase"/>
</dbReference>
<dbReference type="Pfam" id="PF00149">
    <property type="entry name" value="Metallophos"/>
    <property type="match status" value="1"/>
</dbReference>
<sequence length="219" mass="25626">MRIIVVADIHGNDDKFRQALKSVSLKKTDKLILLGDLIDRGKNSKKVLDTLLLLKSNGFENITYIRGNHEQMLLDAIDNEEKEYIWIKNGGDETLKSFRVNFANEIPYVYKKLLESSTFFLEYENYFFVHAGLNFELENPLIDTNSMMWIRDISFEMYKKSTFSSKIIIHGHTPIQQNQIRENLEKNNIINLDNGVYIKKEHYGKLTIVDLTNKKLIFI</sequence>
<organism evidence="2 3">
    <name type="scientific">Chryseobacterium taihuense</name>
    <dbReference type="NCBI Taxonomy" id="1141221"/>
    <lineage>
        <taxon>Bacteria</taxon>
        <taxon>Pseudomonadati</taxon>
        <taxon>Bacteroidota</taxon>
        <taxon>Flavobacteriia</taxon>
        <taxon>Flavobacteriales</taxon>
        <taxon>Weeksellaceae</taxon>
        <taxon>Chryseobacterium group</taxon>
        <taxon>Chryseobacterium</taxon>
    </lineage>
</organism>
<protein>
    <submittedName>
        <fullName evidence="2">Serine/threonine protein phosphatase 1</fullName>
    </submittedName>
</protein>
<name>A0ABY0QPT5_9FLAO</name>
<dbReference type="Gene3D" id="3.60.21.10">
    <property type="match status" value="1"/>
</dbReference>
<evidence type="ECO:0000313" key="2">
    <source>
        <dbReference type="EMBL" id="SDL45694.1"/>
    </source>
</evidence>
<dbReference type="EMBL" id="FNHD01000001">
    <property type="protein sequence ID" value="SDL45694.1"/>
    <property type="molecule type" value="Genomic_DNA"/>
</dbReference>
<dbReference type="PANTHER" id="PTHR42850:SF4">
    <property type="entry name" value="ZINC-DEPENDENT ENDOPOLYPHOSPHATASE"/>
    <property type="match status" value="1"/>
</dbReference>
<dbReference type="InterPro" id="IPR004843">
    <property type="entry name" value="Calcineurin-like_PHP"/>
</dbReference>
<dbReference type="PANTHER" id="PTHR42850">
    <property type="entry name" value="METALLOPHOSPHOESTERASE"/>
    <property type="match status" value="1"/>
</dbReference>
<reference evidence="2 3" key="1">
    <citation type="submission" date="2016-10" db="EMBL/GenBank/DDBJ databases">
        <authorList>
            <person name="Varghese N."/>
            <person name="Submissions S."/>
        </authorList>
    </citation>
    <scope>NUCLEOTIDE SEQUENCE [LARGE SCALE GENOMIC DNA]</scope>
    <source>
        <strain evidence="2 3">CGMCC 1.10941</strain>
    </source>
</reference>
<evidence type="ECO:0000313" key="3">
    <source>
        <dbReference type="Proteomes" id="UP000199242"/>
    </source>
</evidence>
<proteinExistence type="predicted"/>
<keyword evidence="3" id="KW-1185">Reference proteome</keyword>
<dbReference type="PROSITE" id="PS00125">
    <property type="entry name" value="SER_THR_PHOSPHATASE"/>
    <property type="match status" value="1"/>
</dbReference>
<evidence type="ECO:0000259" key="1">
    <source>
        <dbReference type="PROSITE" id="PS00125"/>
    </source>
</evidence>
<dbReference type="Proteomes" id="UP000199242">
    <property type="component" value="Unassembled WGS sequence"/>
</dbReference>
<dbReference type="CDD" id="cd00144">
    <property type="entry name" value="MPP_PPP_family"/>
    <property type="match status" value="1"/>
</dbReference>
<feature type="domain" description="Serine/threonine specific protein phosphatases" evidence="1">
    <location>
        <begin position="65"/>
        <end position="70"/>
    </location>
</feature>
<dbReference type="InterPro" id="IPR050126">
    <property type="entry name" value="Ap4A_hydrolase"/>
</dbReference>